<evidence type="ECO:0000256" key="7">
    <source>
        <dbReference type="ARBA" id="ARBA00023065"/>
    </source>
</evidence>
<accession>A0A674KD97</accession>
<keyword evidence="6" id="KW-0999">Mitochondrion inner membrane</keyword>
<evidence type="ECO:0000256" key="4">
    <source>
        <dbReference type="ARBA" id="ARBA00022547"/>
    </source>
</evidence>
<dbReference type="SUPFAM" id="SSF111357">
    <property type="entry name" value="Mitochondrial ATP synthase coupling factor 6"/>
    <property type="match status" value="1"/>
</dbReference>
<keyword evidence="3" id="KW-0813">Transport</keyword>
<dbReference type="GO" id="GO:0015078">
    <property type="term" value="F:proton transmembrane transporter activity"/>
    <property type="evidence" value="ECO:0007669"/>
    <property type="project" value="InterPro"/>
</dbReference>
<feature type="compositionally biased region" description="Pro residues" evidence="14">
    <location>
        <begin position="32"/>
        <end position="45"/>
    </location>
</feature>
<evidence type="ECO:0000256" key="5">
    <source>
        <dbReference type="ARBA" id="ARBA00022781"/>
    </source>
</evidence>
<evidence type="ECO:0000256" key="13">
    <source>
        <dbReference type="ARBA" id="ARBA00073749"/>
    </source>
</evidence>
<keyword evidence="5" id="KW-0375">Hydrogen ion transport</keyword>
<feature type="compositionally biased region" description="Low complexity" evidence="14">
    <location>
        <begin position="76"/>
        <end position="86"/>
    </location>
</feature>
<gene>
    <name evidence="15" type="primary">LOC113404957</name>
</gene>
<feature type="compositionally biased region" description="Basic and acidic residues" evidence="14">
    <location>
        <begin position="1"/>
        <end position="14"/>
    </location>
</feature>
<organism evidence="15 16">
    <name type="scientific">Terrapene triunguis</name>
    <name type="common">Three-toed box turtle</name>
    <dbReference type="NCBI Taxonomy" id="2587831"/>
    <lineage>
        <taxon>Eukaryota</taxon>
        <taxon>Metazoa</taxon>
        <taxon>Chordata</taxon>
        <taxon>Craniata</taxon>
        <taxon>Vertebrata</taxon>
        <taxon>Euteleostomi</taxon>
        <taxon>Archelosauria</taxon>
        <taxon>Testudinata</taxon>
        <taxon>Testudines</taxon>
        <taxon>Cryptodira</taxon>
        <taxon>Durocryptodira</taxon>
        <taxon>Testudinoidea</taxon>
        <taxon>Emydidae</taxon>
        <taxon>Terrapene</taxon>
    </lineage>
</organism>
<comment type="function">
    <text evidence="11">Subunit F6, of the mitochondrial membrane ATP synthase complex (F(1)F(0) ATP synthase or Complex V) that produces ATP from ADP in the presence of a proton gradient across the membrane which is generated by electron transport complexes of the respiratory chain. ATP synthase complex consist of a soluble F(1) head domain - the catalytic core - and a membrane F(1) domain - the membrane proton channel. These two domains are linked by a central stalk rotating inside the F(1) region and a stationary peripheral stalk. During catalysis, ATP synthesis in the catalytic domain of F(1) is coupled via a rotary mechanism of the central stalk subunits to proton translocation. In vivo, can only synthesize ATP although its ATP hydrolase activity can be activated artificially in vitro. Part of the complex F(0) domain. Part of the complex F(0) domain and the peripheric stalk, which acts as a stator to hold the catalytic alpha(3)beta(3) subcomplex and subunit a/ATP6 static relative to the rotary elements.</text>
</comment>
<evidence type="ECO:0000256" key="2">
    <source>
        <dbReference type="ARBA" id="ARBA00007346"/>
    </source>
</evidence>
<dbReference type="GO" id="GO:0045259">
    <property type="term" value="C:proton-transporting ATP synthase complex"/>
    <property type="evidence" value="ECO:0007669"/>
    <property type="project" value="UniProtKB-KW"/>
</dbReference>
<keyword evidence="8" id="KW-0496">Mitochondrion</keyword>
<dbReference type="PANTHER" id="PTHR12441:SF10">
    <property type="entry name" value="ATP SYNTHASE-COUPLING FACTOR 6, MITOCHONDRIAL"/>
    <property type="match status" value="1"/>
</dbReference>
<comment type="similarity">
    <text evidence="2">Belongs to the eukaryotic ATPase subunit F6 family.</text>
</comment>
<evidence type="ECO:0000256" key="12">
    <source>
        <dbReference type="ARBA" id="ARBA00064647"/>
    </source>
</evidence>
<sequence length="282" mass="29999">DSLRRGETETKHEPQPGPSPPPPDTESGASRPPAPPSGAPGPPARSPHSPAAETPAPTGAARPTPPRPLASGGSAGSLRRLPSAALRRAERAEDWAARPVQGPGEEGARTQPPPHRQGQGLQLPASPTAPPSTRQSAGAGGGTSLRLNGRINGLGFSGSEVDLLISGAETLCEFIMILQQLFRFSSIFRSAISIHLRRNIGLSAIVFNKAKELDPVQKLFIDKIREYNMKSQKAGGPADVGPEYQKNMAEEIAKIQRLYGGGDLTKFPDFKFEEPNFEESQK</sequence>
<evidence type="ECO:0000256" key="14">
    <source>
        <dbReference type="SAM" id="MobiDB-lite"/>
    </source>
</evidence>
<evidence type="ECO:0000256" key="6">
    <source>
        <dbReference type="ARBA" id="ARBA00022792"/>
    </source>
</evidence>
<feature type="compositionally biased region" description="Basic and acidic residues" evidence="14">
    <location>
        <begin position="87"/>
        <end position="96"/>
    </location>
</feature>
<dbReference type="PANTHER" id="PTHR12441">
    <property type="entry name" value="ATP SYNTHASE COUPLING FACTOR 6, MITOCHONDRIAL"/>
    <property type="match status" value="1"/>
</dbReference>
<evidence type="ECO:0000256" key="3">
    <source>
        <dbReference type="ARBA" id="ARBA00022448"/>
    </source>
</evidence>
<dbReference type="Gene3D" id="1.10.246.110">
    <property type="entry name" value="Mitochondrial ATP synthase-coupling factor 6"/>
    <property type="match status" value="1"/>
</dbReference>
<feature type="compositionally biased region" description="Low complexity" evidence="14">
    <location>
        <begin position="46"/>
        <end position="62"/>
    </location>
</feature>
<proteinExistence type="inferred from homology"/>
<keyword evidence="4" id="KW-0138">CF(0)</keyword>
<name>A0A674KD97_9SAUR</name>
<dbReference type="GO" id="GO:0015986">
    <property type="term" value="P:proton motive force-driven ATP synthesis"/>
    <property type="evidence" value="ECO:0007669"/>
    <property type="project" value="InterPro"/>
</dbReference>
<keyword evidence="16" id="KW-1185">Reference proteome</keyword>
<evidence type="ECO:0000256" key="11">
    <source>
        <dbReference type="ARBA" id="ARBA00059339"/>
    </source>
</evidence>
<evidence type="ECO:0000256" key="1">
    <source>
        <dbReference type="ARBA" id="ARBA00004273"/>
    </source>
</evidence>
<comment type="subcellular location">
    <subcellularLocation>
        <location evidence="1">Mitochondrion inner membrane</location>
    </subcellularLocation>
</comment>
<dbReference type="FunFam" id="1.10.246.110:FF:000001">
    <property type="entry name" value="ATP synthase-coupling factor 6, mitochondrial"/>
    <property type="match status" value="1"/>
</dbReference>
<dbReference type="InterPro" id="IPR008387">
    <property type="entry name" value="ATP_synth_f6_mt"/>
</dbReference>
<feature type="region of interest" description="Disordered" evidence="14">
    <location>
        <begin position="1"/>
        <end position="144"/>
    </location>
</feature>
<comment type="subunit">
    <text evidence="12">Component of the ATP synthase complex composed at least of ATP5F1A/subunit alpha, ATP5F1B/subunit beta, ATP5MC1/subunit c (homooctomer), MT-ATP6/subunit a, MT-ATP8/subunit 8, ATP5ME/subunit e, ATP5MF/subunit f, ATP5MG/subunit g, ATP5MK/subunit k, ATP5MJ/subunit j, ATP5F1C/subunit gamma, ATP5F1D/subunit delta, ATP5F1E/subunit epsilon, ATP5PF/subunit F6, ATP5PB/subunit b, ATP5PD/subunit d, ATP5PO/subunit OSCP. ATP synthase complex consists of a soluble F(1) head domain (subunits alpha(3) and beta(3)) - the catalytic core - and a membrane F(0) domain - the membrane proton channel (subunits c, a, 8, e, f, g, k and j). These two domains are linked by a central stalk (subunits gamma, delta, and epsilon) rotating inside the F1 region and a stationary peripheral stalk (subunits F6, b, d, and OSCP).</text>
</comment>
<reference evidence="15" key="2">
    <citation type="submission" date="2025-09" db="UniProtKB">
        <authorList>
            <consortium name="Ensembl"/>
        </authorList>
    </citation>
    <scope>IDENTIFICATION</scope>
</reference>
<protein>
    <recommendedName>
        <fullName evidence="13">ATP synthase peripheral stalk subunit F6, mitochondrial</fullName>
    </recommendedName>
    <alternativeName>
        <fullName evidence="10">ATP synthase peripheral stalk subunit F6</fullName>
    </alternativeName>
</protein>
<dbReference type="GO" id="GO:0005743">
    <property type="term" value="C:mitochondrial inner membrane"/>
    <property type="evidence" value="ECO:0007669"/>
    <property type="project" value="UniProtKB-SubCell"/>
</dbReference>
<reference evidence="15" key="1">
    <citation type="submission" date="2025-08" db="UniProtKB">
        <authorList>
            <consortium name="Ensembl"/>
        </authorList>
    </citation>
    <scope>IDENTIFICATION</scope>
</reference>
<dbReference type="Pfam" id="PF05511">
    <property type="entry name" value="ATP-synt_F6"/>
    <property type="match status" value="1"/>
</dbReference>
<evidence type="ECO:0000313" key="15">
    <source>
        <dbReference type="Ensembl" id="ENSTMTP00000029314.1"/>
    </source>
</evidence>
<dbReference type="GeneTree" id="ENSGT00390000008902"/>
<evidence type="ECO:0000256" key="10">
    <source>
        <dbReference type="ARBA" id="ARBA00029863"/>
    </source>
</evidence>
<dbReference type="AlphaFoldDB" id="A0A674KD97"/>
<keyword evidence="7" id="KW-0406">Ion transport</keyword>
<evidence type="ECO:0000256" key="9">
    <source>
        <dbReference type="ARBA" id="ARBA00023136"/>
    </source>
</evidence>
<evidence type="ECO:0000313" key="16">
    <source>
        <dbReference type="Proteomes" id="UP000472274"/>
    </source>
</evidence>
<feature type="compositionally biased region" description="Pro residues" evidence="14">
    <location>
        <begin position="15"/>
        <end position="24"/>
    </location>
</feature>
<keyword evidence="9" id="KW-0472">Membrane</keyword>
<dbReference type="InterPro" id="IPR036204">
    <property type="entry name" value="ATP_synth_f6_sf_mt"/>
</dbReference>
<dbReference type="Ensembl" id="ENSTMTT00000030386.1">
    <property type="protein sequence ID" value="ENSTMTP00000029314.1"/>
    <property type="gene ID" value="ENSTMTG00000021221.1"/>
</dbReference>
<dbReference type="Proteomes" id="UP000472274">
    <property type="component" value="Unplaced"/>
</dbReference>
<evidence type="ECO:0000256" key="8">
    <source>
        <dbReference type="ARBA" id="ARBA00023128"/>
    </source>
</evidence>